<proteinExistence type="predicted"/>
<sequence>MLTSPQYALIHQLYCKLSIDHHYRRSLDMSPFQLSTPALTPIVISATSSSFRPDMPGELL</sequence>
<evidence type="ECO:0000313" key="2">
    <source>
        <dbReference type="Proteomes" id="UP000054270"/>
    </source>
</evidence>
<accession>A0A0D2MIA0</accession>
<dbReference type="Proteomes" id="UP000054270">
    <property type="component" value="Unassembled WGS sequence"/>
</dbReference>
<gene>
    <name evidence="1" type="ORF">HYPSUDRAFT_39864</name>
</gene>
<keyword evidence="2" id="KW-1185">Reference proteome</keyword>
<organism evidence="1 2">
    <name type="scientific">Hypholoma sublateritium (strain FD-334 SS-4)</name>
    <dbReference type="NCBI Taxonomy" id="945553"/>
    <lineage>
        <taxon>Eukaryota</taxon>
        <taxon>Fungi</taxon>
        <taxon>Dikarya</taxon>
        <taxon>Basidiomycota</taxon>
        <taxon>Agaricomycotina</taxon>
        <taxon>Agaricomycetes</taxon>
        <taxon>Agaricomycetidae</taxon>
        <taxon>Agaricales</taxon>
        <taxon>Agaricineae</taxon>
        <taxon>Strophariaceae</taxon>
        <taxon>Hypholoma</taxon>
    </lineage>
</organism>
<protein>
    <submittedName>
        <fullName evidence="1">Uncharacterized protein</fullName>
    </submittedName>
</protein>
<dbReference type="AlphaFoldDB" id="A0A0D2MIA0"/>
<dbReference type="EMBL" id="KN817543">
    <property type="protein sequence ID" value="KJA23383.1"/>
    <property type="molecule type" value="Genomic_DNA"/>
</dbReference>
<name>A0A0D2MIA0_HYPSF</name>
<evidence type="ECO:0000313" key="1">
    <source>
        <dbReference type="EMBL" id="KJA23383.1"/>
    </source>
</evidence>
<reference evidence="2" key="1">
    <citation type="submission" date="2014-04" db="EMBL/GenBank/DDBJ databases">
        <title>Evolutionary Origins and Diversification of the Mycorrhizal Mutualists.</title>
        <authorList>
            <consortium name="DOE Joint Genome Institute"/>
            <consortium name="Mycorrhizal Genomics Consortium"/>
            <person name="Kohler A."/>
            <person name="Kuo A."/>
            <person name="Nagy L.G."/>
            <person name="Floudas D."/>
            <person name="Copeland A."/>
            <person name="Barry K.W."/>
            <person name="Cichocki N."/>
            <person name="Veneault-Fourrey C."/>
            <person name="LaButti K."/>
            <person name="Lindquist E.A."/>
            <person name="Lipzen A."/>
            <person name="Lundell T."/>
            <person name="Morin E."/>
            <person name="Murat C."/>
            <person name="Riley R."/>
            <person name="Ohm R."/>
            <person name="Sun H."/>
            <person name="Tunlid A."/>
            <person name="Henrissat B."/>
            <person name="Grigoriev I.V."/>
            <person name="Hibbett D.S."/>
            <person name="Martin F."/>
        </authorList>
    </citation>
    <scope>NUCLEOTIDE SEQUENCE [LARGE SCALE GENOMIC DNA]</scope>
    <source>
        <strain evidence="2">FD-334 SS-4</strain>
    </source>
</reference>